<keyword evidence="8 9" id="KW-0472">Membrane</keyword>
<dbReference type="NCBIfam" id="TIGR01726">
    <property type="entry name" value="HEQRo_perm_3TM"/>
    <property type="match status" value="1"/>
</dbReference>
<dbReference type="PANTHER" id="PTHR30614:SF37">
    <property type="entry name" value="AMINO-ACID ABC TRANSPORTER PERMEASE PROTEIN YHDX-RELATED"/>
    <property type="match status" value="1"/>
</dbReference>
<name>A0A840AP19_9HYPH</name>
<dbReference type="Proteomes" id="UP000553963">
    <property type="component" value="Unassembled WGS sequence"/>
</dbReference>
<evidence type="ECO:0000256" key="9">
    <source>
        <dbReference type="RuleBase" id="RU363032"/>
    </source>
</evidence>
<dbReference type="InterPro" id="IPR010065">
    <property type="entry name" value="AA_ABC_transptr_permease_3TM"/>
</dbReference>
<evidence type="ECO:0000256" key="4">
    <source>
        <dbReference type="ARBA" id="ARBA00022475"/>
    </source>
</evidence>
<comment type="similarity">
    <text evidence="2">Belongs to the binding-protein-dependent transport system permease family. HisMQ subfamily.</text>
</comment>
<gene>
    <name evidence="11" type="ORF">GGR25_003148</name>
</gene>
<evidence type="ECO:0000256" key="2">
    <source>
        <dbReference type="ARBA" id="ARBA00010072"/>
    </source>
</evidence>
<evidence type="ECO:0000256" key="8">
    <source>
        <dbReference type="ARBA" id="ARBA00023136"/>
    </source>
</evidence>
<dbReference type="GO" id="GO:0006865">
    <property type="term" value="P:amino acid transport"/>
    <property type="evidence" value="ECO:0007669"/>
    <property type="project" value="UniProtKB-KW"/>
</dbReference>
<evidence type="ECO:0000256" key="6">
    <source>
        <dbReference type="ARBA" id="ARBA00022970"/>
    </source>
</evidence>
<dbReference type="CDD" id="cd06261">
    <property type="entry name" value="TM_PBP2"/>
    <property type="match status" value="1"/>
</dbReference>
<dbReference type="AlphaFoldDB" id="A0A840AP19"/>
<keyword evidence="7 9" id="KW-1133">Transmembrane helix</keyword>
<sequence length="393" mass="40783">MADVLRPDHQRPGLLIRISEIVGGRPLEQVGLLFGVLLLFAFLADNGVASMAKLGIAPGFGFLSSAANFEIGESLIPYSAGDTYGRAILVGLLNTVLIAVCGCILATVLGTALGIARLSGNLLLAGFVQGYVEIVRNTPLLLQLFFWSVTIRALPGPRQALTPFPGAFLSNRGIFIPAPSGSLAGWLIAALLIATLLGAVALTQSSELRRRRIAQGALAVAALAIVLIAIGAANGSLTLSLPVLKGFNIAGGTGLSPEFATLLVGLVVNTSAGIAEIVRSGIQSVARGQWEAGSAIGLSRGQLLRLVILPQAMRVITPMLTSSYLDLTKNSSLAVAIGYPDLVSVVNTTANTTGQSTEALAILVGVYLALNLSVSAVMNRYNRTTALRGMHPR</sequence>
<feature type="transmembrane region" description="Helical" evidence="9">
    <location>
        <begin position="27"/>
        <end position="44"/>
    </location>
</feature>
<evidence type="ECO:0000313" key="12">
    <source>
        <dbReference type="Proteomes" id="UP000553963"/>
    </source>
</evidence>
<dbReference type="EMBL" id="JACIDS010000004">
    <property type="protein sequence ID" value="MBB3932090.1"/>
    <property type="molecule type" value="Genomic_DNA"/>
</dbReference>
<feature type="transmembrane region" description="Helical" evidence="9">
    <location>
        <begin position="214"/>
        <end position="239"/>
    </location>
</feature>
<proteinExistence type="inferred from homology"/>
<accession>A0A840AP19</accession>
<keyword evidence="5 9" id="KW-0812">Transmembrane</keyword>
<dbReference type="SUPFAM" id="SSF161098">
    <property type="entry name" value="MetI-like"/>
    <property type="match status" value="2"/>
</dbReference>
<evidence type="ECO:0000256" key="3">
    <source>
        <dbReference type="ARBA" id="ARBA00022448"/>
    </source>
</evidence>
<feature type="domain" description="ABC transmembrane type-1" evidence="10">
    <location>
        <begin position="92"/>
        <end position="378"/>
    </location>
</feature>
<evidence type="ECO:0000256" key="5">
    <source>
        <dbReference type="ARBA" id="ARBA00022692"/>
    </source>
</evidence>
<dbReference type="PROSITE" id="PS50928">
    <property type="entry name" value="ABC_TM1"/>
    <property type="match status" value="1"/>
</dbReference>
<reference evidence="11 12" key="1">
    <citation type="submission" date="2020-08" db="EMBL/GenBank/DDBJ databases">
        <title>Genomic Encyclopedia of Type Strains, Phase IV (KMG-IV): sequencing the most valuable type-strain genomes for metagenomic binning, comparative biology and taxonomic classification.</title>
        <authorList>
            <person name="Goeker M."/>
        </authorList>
    </citation>
    <scope>NUCLEOTIDE SEQUENCE [LARGE SCALE GENOMIC DNA]</scope>
    <source>
        <strain evidence="11 12">DSM 25966</strain>
    </source>
</reference>
<dbReference type="GO" id="GO:0022857">
    <property type="term" value="F:transmembrane transporter activity"/>
    <property type="evidence" value="ECO:0007669"/>
    <property type="project" value="InterPro"/>
</dbReference>
<dbReference type="GO" id="GO:0043190">
    <property type="term" value="C:ATP-binding cassette (ABC) transporter complex"/>
    <property type="evidence" value="ECO:0007669"/>
    <property type="project" value="InterPro"/>
</dbReference>
<keyword evidence="6" id="KW-0029">Amino-acid transport</keyword>
<comment type="subcellular location">
    <subcellularLocation>
        <location evidence="1">Cell inner membrane</location>
        <topology evidence="1">Multi-pass membrane protein</topology>
    </subcellularLocation>
    <subcellularLocation>
        <location evidence="9">Cell membrane</location>
        <topology evidence="9">Multi-pass membrane protein</topology>
    </subcellularLocation>
</comment>
<evidence type="ECO:0000256" key="1">
    <source>
        <dbReference type="ARBA" id="ARBA00004429"/>
    </source>
</evidence>
<keyword evidence="4" id="KW-1003">Cell membrane</keyword>
<comment type="caution">
    <text evidence="11">The sequence shown here is derived from an EMBL/GenBank/DDBJ whole genome shotgun (WGS) entry which is preliminary data.</text>
</comment>
<keyword evidence="3 9" id="KW-0813">Transport</keyword>
<dbReference type="InterPro" id="IPR035906">
    <property type="entry name" value="MetI-like_sf"/>
</dbReference>
<protein>
    <submittedName>
        <fullName evidence="11">General L-amino acid transport system permease protein</fullName>
    </submittedName>
</protein>
<feature type="transmembrane region" description="Helical" evidence="9">
    <location>
        <begin position="174"/>
        <end position="202"/>
    </location>
</feature>
<feature type="transmembrane region" description="Helical" evidence="9">
    <location>
        <begin position="359"/>
        <end position="378"/>
    </location>
</feature>
<dbReference type="PANTHER" id="PTHR30614">
    <property type="entry name" value="MEMBRANE COMPONENT OF AMINO ACID ABC TRANSPORTER"/>
    <property type="match status" value="1"/>
</dbReference>
<dbReference type="Gene3D" id="1.10.3720.10">
    <property type="entry name" value="MetI-like"/>
    <property type="match status" value="2"/>
</dbReference>
<evidence type="ECO:0000313" key="11">
    <source>
        <dbReference type="EMBL" id="MBB3932090.1"/>
    </source>
</evidence>
<dbReference type="Pfam" id="PF00528">
    <property type="entry name" value="BPD_transp_1"/>
    <property type="match status" value="1"/>
</dbReference>
<evidence type="ECO:0000259" key="10">
    <source>
        <dbReference type="PROSITE" id="PS50928"/>
    </source>
</evidence>
<evidence type="ECO:0000256" key="7">
    <source>
        <dbReference type="ARBA" id="ARBA00022989"/>
    </source>
</evidence>
<organism evidence="11 12">
    <name type="scientific">Kaistia hirudinis</name>
    <dbReference type="NCBI Taxonomy" id="1293440"/>
    <lineage>
        <taxon>Bacteria</taxon>
        <taxon>Pseudomonadati</taxon>
        <taxon>Pseudomonadota</taxon>
        <taxon>Alphaproteobacteria</taxon>
        <taxon>Hyphomicrobiales</taxon>
        <taxon>Kaistiaceae</taxon>
        <taxon>Kaistia</taxon>
    </lineage>
</organism>
<dbReference type="InterPro" id="IPR043429">
    <property type="entry name" value="ArtM/GltK/GlnP/TcyL/YhdX-like"/>
</dbReference>
<keyword evidence="12" id="KW-1185">Reference proteome</keyword>
<dbReference type="RefSeq" id="WP_183399759.1">
    <property type="nucleotide sequence ID" value="NZ_JACIDS010000004.1"/>
</dbReference>
<feature type="transmembrane region" description="Helical" evidence="9">
    <location>
        <begin position="87"/>
        <end position="113"/>
    </location>
</feature>
<dbReference type="InterPro" id="IPR000515">
    <property type="entry name" value="MetI-like"/>
</dbReference>